<keyword evidence="5" id="KW-0969">Cilium</keyword>
<dbReference type="PANTHER" id="PTHR39190:SF1">
    <property type="entry name" value="FLAGELLAR ASSEMBLY FACTOR FLIW"/>
    <property type="match status" value="1"/>
</dbReference>
<dbReference type="InterPro" id="IPR024046">
    <property type="entry name" value="Flagellar_assmbl_FliW_dom_sf"/>
</dbReference>
<keyword evidence="5" id="KW-0282">Flagellum</keyword>
<keyword evidence="4" id="KW-0143">Chaperone</keyword>
<dbReference type="GO" id="GO:0006417">
    <property type="term" value="P:regulation of translation"/>
    <property type="evidence" value="ECO:0007669"/>
    <property type="project" value="UniProtKB-KW"/>
</dbReference>
<comment type="subunit">
    <text evidence="4">Interacts with translational regulator CsrA and flagellin(s).</text>
</comment>
<dbReference type="Pfam" id="PF02623">
    <property type="entry name" value="FliW"/>
    <property type="match status" value="1"/>
</dbReference>
<dbReference type="InterPro" id="IPR003775">
    <property type="entry name" value="Flagellar_assembly_factor_FliW"/>
</dbReference>
<comment type="caution">
    <text evidence="5">The sequence shown here is derived from an EMBL/GenBank/DDBJ whole genome shotgun (WGS) entry which is preliminary data.</text>
</comment>
<comment type="subcellular location">
    <subcellularLocation>
        <location evidence="4">Cytoplasm</location>
    </subcellularLocation>
</comment>
<evidence type="ECO:0000313" key="5">
    <source>
        <dbReference type="EMBL" id="NYJ06348.1"/>
    </source>
</evidence>
<dbReference type="Proteomes" id="UP000541969">
    <property type="component" value="Unassembled WGS sequence"/>
</dbReference>
<evidence type="ECO:0000256" key="4">
    <source>
        <dbReference type="HAMAP-Rule" id="MF_01185"/>
    </source>
</evidence>
<evidence type="ECO:0000256" key="2">
    <source>
        <dbReference type="ARBA" id="ARBA00022795"/>
    </source>
</evidence>
<dbReference type="Gene3D" id="2.30.290.10">
    <property type="entry name" value="BH3618-like"/>
    <property type="match status" value="1"/>
</dbReference>
<organism evidence="5 6">
    <name type="scientific">Petropleomorpha daqingensis</name>
    <dbReference type="NCBI Taxonomy" id="2026353"/>
    <lineage>
        <taxon>Bacteria</taxon>
        <taxon>Bacillati</taxon>
        <taxon>Actinomycetota</taxon>
        <taxon>Actinomycetes</taxon>
        <taxon>Geodermatophilales</taxon>
        <taxon>Geodermatophilaceae</taxon>
        <taxon>Petropleomorpha</taxon>
    </lineage>
</organism>
<reference evidence="5 6" key="1">
    <citation type="submission" date="2020-07" db="EMBL/GenBank/DDBJ databases">
        <title>Sequencing the genomes of 1000 actinobacteria strains.</title>
        <authorList>
            <person name="Klenk H.-P."/>
        </authorList>
    </citation>
    <scope>NUCLEOTIDE SEQUENCE [LARGE SCALE GENOMIC DNA]</scope>
    <source>
        <strain evidence="5 6">DSM 104001</strain>
    </source>
</reference>
<sequence length="134" mass="14292">MTAVLPASVVVLGLVDPLPGFPKHRDYVLVGADNDGLVYWLQSMAPDGPRFLAVPPARYFPDYAPVLPGTVCAELDLEDPADAQLYCLLTVPNGDVSAATANLRAPVVVNPAAGRARQVVLADGTHPIRRPLRR</sequence>
<keyword evidence="3 4" id="KW-0810">Translation regulation</keyword>
<comment type="function">
    <text evidence="4">Acts as an anti-CsrA protein, binds CsrA and prevents it from repressing translation of its target genes, one of which is flagellin. Binds to flagellin and participates in the assembly of the flagellum.</text>
</comment>
<dbReference type="GO" id="GO:0005737">
    <property type="term" value="C:cytoplasm"/>
    <property type="evidence" value="ECO:0007669"/>
    <property type="project" value="UniProtKB-SubCell"/>
</dbReference>
<dbReference type="PANTHER" id="PTHR39190">
    <property type="entry name" value="FLAGELLAR ASSEMBLY FACTOR FLIW"/>
    <property type="match status" value="1"/>
</dbReference>
<proteinExistence type="inferred from homology"/>
<accession>A0A853CJ91</accession>
<evidence type="ECO:0000313" key="6">
    <source>
        <dbReference type="Proteomes" id="UP000541969"/>
    </source>
</evidence>
<keyword evidence="1 4" id="KW-0963">Cytoplasm</keyword>
<gene>
    <name evidence="4" type="primary">fliW</name>
    <name evidence="5" type="ORF">GGQ55_002626</name>
</gene>
<dbReference type="GO" id="GO:0044780">
    <property type="term" value="P:bacterial-type flagellum assembly"/>
    <property type="evidence" value="ECO:0007669"/>
    <property type="project" value="UniProtKB-UniRule"/>
</dbReference>
<protein>
    <recommendedName>
        <fullName evidence="4">Flagellar assembly factor FliW</fullName>
    </recommendedName>
</protein>
<dbReference type="SUPFAM" id="SSF141457">
    <property type="entry name" value="BH3618-like"/>
    <property type="match status" value="1"/>
</dbReference>
<dbReference type="RefSeq" id="WP_179717402.1">
    <property type="nucleotide sequence ID" value="NZ_JACBZT010000001.1"/>
</dbReference>
<evidence type="ECO:0000256" key="3">
    <source>
        <dbReference type="ARBA" id="ARBA00022845"/>
    </source>
</evidence>
<dbReference type="AlphaFoldDB" id="A0A853CJ91"/>
<name>A0A853CJ91_9ACTN</name>
<keyword evidence="2 4" id="KW-1005">Bacterial flagellum biogenesis</keyword>
<keyword evidence="5" id="KW-0966">Cell projection</keyword>
<dbReference type="EMBL" id="JACBZT010000001">
    <property type="protein sequence ID" value="NYJ06348.1"/>
    <property type="molecule type" value="Genomic_DNA"/>
</dbReference>
<dbReference type="HAMAP" id="MF_01185">
    <property type="entry name" value="FliW"/>
    <property type="match status" value="1"/>
</dbReference>
<comment type="similarity">
    <text evidence="4">Belongs to the FliW family.</text>
</comment>
<keyword evidence="6" id="KW-1185">Reference proteome</keyword>
<evidence type="ECO:0000256" key="1">
    <source>
        <dbReference type="ARBA" id="ARBA00022490"/>
    </source>
</evidence>